<gene>
    <name evidence="20" type="primary">nad4</name>
</gene>
<feature type="transmembrane region" description="Helical" evidence="17">
    <location>
        <begin position="323"/>
        <end position="345"/>
    </location>
</feature>
<evidence type="ECO:0000256" key="1">
    <source>
        <dbReference type="ARBA" id="ARBA00003257"/>
    </source>
</evidence>
<keyword evidence="13 17" id="KW-0830">Ubiquinone</keyword>
<evidence type="ECO:0000259" key="18">
    <source>
        <dbReference type="Pfam" id="PF00361"/>
    </source>
</evidence>
<name>A0A482JJC0_9CUCU</name>
<evidence type="ECO:0000256" key="10">
    <source>
        <dbReference type="ARBA" id="ARBA00022982"/>
    </source>
</evidence>
<feature type="transmembrane region" description="Helical" evidence="17">
    <location>
        <begin position="203"/>
        <end position="224"/>
    </location>
</feature>
<accession>A0A482JJC0</accession>
<feature type="transmembrane region" description="Helical" evidence="17">
    <location>
        <begin position="51"/>
        <end position="68"/>
    </location>
</feature>
<dbReference type="GO" id="GO:0015990">
    <property type="term" value="P:electron transport coupled proton transport"/>
    <property type="evidence" value="ECO:0007669"/>
    <property type="project" value="TreeGrafter"/>
</dbReference>
<feature type="transmembrane region" description="Helical" evidence="17">
    <location>
        <begin position="80"/>
        <end position="98"/>
    </location>
</feature>
<evidence type="ECO:0000256" key="11">
    <source>
        <dbReference type="ARBA" id="ARBA00022989"/>
    </source>
</evidence>
<evidence type="ECO:0000256" key="9">
    <source>
        <dbReference type="ARBA" id="ARBA00022967"/>
    </source>
</evidence>
<organism evidence="20">
    <name type="scientific">Callispa bowringii</name>
    <dbReference type="NCBI Taxonomy" id="2558238"/>
    <lineage>
        <taxon>Eukaryota</taxon>
        <taxon>Metazoa</taxon>
        <taxon>Ecdysozoa</taxon>
        <taxon>Arthropoda</taxon>
        <taxon>Hexapoda</taxon>
        <taxon>Insecta</taxon>
        <taxon>Pterygota</taxon>
        <taxon>Neoptera</taxon>
        <taxon>Endopterygota</taxon>
        <taxon>Coleoptera</taxon>
        <taxon>Polyphaga</taxon>
        <taxon>Cucujiformia</taxon>
        <taxon>Chrysomeloidea</taxon>
        <taxon>Chrysomelidae</taxon>
        <taxon>Cassidinae</taxon>
        <taxon>Callispa</taxon>
    </lineage>
</organism>
<dbReference type="GO" id="GO:0042773">
    <property type="term" value="P:ATP synthesis coupled electron transport"/>
    <property type="evidence" value="ECO:0007669"/>
    <property type="project" value="InterPro"/>
</dbReference>
<feature type="domain" description="NADH:quinone oxidoreductase/Mrp antiporter transmembrane" evidence="18">
    <location>
        <begin position="101"/>
        <end position="382"/>
    </location>
</feature>
<evidence type="ECO:0000259" key="19">
    <source>
        <dbReference type="Pfam" id="PF01059"/>
    </source>
</evidence>
<dbReference type="AlphaFoldDB" id="A0A482JJC0"/>
<keyword evidence="9" id="KW-1278">Translocase</keyword>
<dbReference type="GO" id="GO:0031966">
    <property type="term" value="C:mitochondrial membrane"/>
    <property type="evidence" value="ECO:0007669"/>
    <property type="project" value="UniProtKB-SubCell"/>
</dbReference>
<evidence type="ECO:0000256" key="17">
    <source>
        <dbReference type="RuleBase" id="RU003297"/>
    </source>
</evidence>
<feature type="domain" description="NADH:ubiquinone oxidoreductase chain 4 N-terminal" evidence="19">
    <location>
        <begin position="2"/>
        <end position="96"/>
    </location>
</feature>
<evidence type="ECO:0000256" key="15">
    <source>
        <dbReference type="ARBA" id="ARBA00023136"/>
    </source>
</evidence>
<evidence type="ECO:0000313" key="20">
    <source>
        <dbReference type="EMBL" id="QBP33865.1"/>
    </source>
</evidence>
<feature type="transmembrane region" description="Helical" evidence="17">
    <location>
        <begin position="293"/>
        <end position="314"/>
    </location>
</feature>
<dbReference type="Pfam" id="PF01059">
    <property type="entry name" value="Oxidored_q5_N"/>
    <property type="match status" value="1"/>
</dbReference>
<evidence type="ECO:0000256" key="7">
    <source>
        <dbReference type="ARBA" id="ARBA00022660"/>
    </source>
</evidence>
<keyword evidence="8 17" id="KW-0812">Transmembrane</keyword>
<keyword evidence="12 17" id="KW-0520">NAD</keyword>
<feature type="transmembrane region" description="Helical" evidence="17">
    <location>
        <begin position="176"/>
        <end position="196"/>
    </location>
</feature>
<dbReference type="EC" id="7.1.1.2" evidence="4 17"/>
<keyword evidence="7 17" id="KW-0679">Respiratory chain</keyword>
<reference evidence="20" key="1">
    <citation type="journal article" date="2018" name="Mitochondrial DNA Part B Resour">
        <title>Complete mitochondrial genome of a leaf beetle, Callispa bowringi (Coleoptera: Chrysomelidae).</title>
        <authorList>
            <person name="Liu P."/>
            <person name="Guo Q."/>
            <person name="Xu J."/>
            <person name="Liao C."/>
            <person name="Dai X."/>
        </authorList>
    </citation>
    <scope>NUCLEOTIDE SEQUENCE</scope>
</reference>
<evidence type="ECO:0000256" key="14">
    <source>
        <dbReference type="ARBA" id="ARBA00023128"/>
    </source>
</evidence>
<evidence type="ECO:0000256" key="13">
    <source>
        <dbReference type="ARBA" id="ARBA00023075"/>
    </source>
</evidence>
<dbReference type="GO" id="GO:0048039">
    <property type="term" value="F:ubiquinone binding"/>
    <property type="evidence" value="ECO:0007669"/>
    <property type="project" value="TreeGrafter"/>
</dbReference>
<keyword evidence="14 17" id="KW-0496">Mitochondrion</keyword>
<evidence type="ECO:0000256" key="16">
    <source>
        <dbReference type="ARBA" id="ARBA00049551"/>
    </source>
</evidence>
<keyword evidence="15 17" id="KW-0472">Membrane</keyword>
<keyword evidence="10 17" id="KW-0249">Electron transport</keyword>
<protein>
    <recommendedName>
        <fullName evidence="5 17">NADH-ubiquinone oxidoreductase chain 4</fullName>
        <ecNumber evidence="4 17">7.1.1.2</ecNumber>
    </recommendedName>
</protein>
<sequence length="436" mass="50754">MFYLIILTLLSFNNFWLILYYLFVLMFLIIIKFDLSLYFSNLSFGFGFDNLSYFMIILSIWIVGLMQLSSMKVYKENNYPGYFVFNLLLLLMSLLILFCTTNFFMFYIFFEISLIPLLILMLGWGYNPERYMASYYLMFYTLFFSLPMMVGLFLFMGSSKSMFMFEFQFIYSGVSYFFIMLVFFVKMPMFMVHLWLPKAHVEAPVAGSMILAGIMLKLGGYGMIRFLPYFMKINLLFNVYFLSISMLGGTMISLICLWQSDIKSLIAYSSVSHMSLVMSGLLSLNYLGLMGSLVLMISHGLCSSGLFCLANYYYERFSSRSMYIIKGLINIFPSISFWMFMFSSFNMAAPPSLNLLGEVVLFNSISSYSLIMMVFLMVLSFFSAVYSIYLYAYTQHGKVSSIIYCSFYGVNREFLLMVLHFMPLLFLILVSDSFNF</sequence>
<feature type="transmembrane region" description="Helical" evidence="17">
    <location>
        <begin position="12"/>
        <end position="31"/>
    </location>
</feature>
<dbReference type="InterPro" id="IPR003918">
    <property type="entry name" value="NADH_UbQ_OxRdtase"/>
</dbReference>
<comment type="function">
    <text evidence="1">Core subunit of the mitochondrial membrane respiratory chain NADH dehydrogenase (Complex I) that is believed to belong to the minimal assembly required for catalysis. Complex I functions in the transfer of electrons from NADH to the respiratory chain. The immediate electron acceptor for the enzyme is believed to be ubiquinone.</text>
</comment>
<comment type="subcellular location">
    <subcellularLocation>
        <location evidence="2 17">Mitochondrion membrane</location>
        <topology evidence="2 17">Multi-pass membrane protein</topology>
    </subcellularLocation>
</comment>
<dbReference type="EMBL" id="MG456836">
    <property type="protein sequence ID" value="QBP33865.1"/>
    <property type="molecule type" value="Genomic_DNA"/>
</dbReference>
<dbReference type="PANTHER" id="PTHR43507:SF20">
    <property type="entry name" value="NADH-UBIQUINONE OXIDOREDUCTASE CHAIN 4"/>
    <property type="match status" value="1"/>
</dbReference>
<dbReference type="GO" id="GO:0008137">
    <property type="term" value="F:NADH dehydrogenase (ubiquinone) activity"/>
    <property type="evidence" value="ECO:0007669"/>
    <property type="project" value="UniProtKB-UniRule"/>
</dbReference>
<evidence type="ECO:0000256" key="2">
    <source>
        <dbReference type="ARBA" id="ARBA00004225"/>
    </source>
</evidence>
<evidence type="ECO:0000256" key="3">
    <source>
        <dbReference type="ARBA" id="ARBA00009025"/>
    </source>
</evidence>
<dbReference type="InterPro" id="IPR000260">
    <property type="entry name" value="NADH4_N"/>
</dbReference>
<feature type="transmembrane region" description="Helical" evidence="17">
    <location>
        <begin position="136"/>
        <end position="156"/>
    </location>
</feature>
<dbReference type="GO" id="GO:0003954">
    <property type="term" value="F:NADH dehydrogenase activity"/>
    <property type="evidence" value="ECO:0007669"/>
    <property type="project" value="TreeGrafter"/>
</dbReference>
<evidence type="ECO:0000256" key="8">
    <source>
        <dbReference type="ARBA" id="ARBA00022692"/>
    </source>
</evidence>
<evidence type="ECO:0000256" key="4">
    <source>
        <dbReference type="ARBA" id="ARBA00012944"/>
    </source>
</evidence>
<keyword evidence="11 17" id="KW-1133">Transmembrane helix</keyword>
<proteinExistence type="inferred from homology"/>
<evidence type="ECO:0000256" key="5">
    <source>
        <dbReference type="ARBA" id="ARBA00021006"/>
    </source>
</evidence>
<dbReference type="PRINTS" id="PR01437">
    <property type="entry name" value="NUOXDRDTASE4"/>
</dbReference>
<evidence type="ECO:0000256" key="12">
    <source>
        <dbReference type="ARBA" id="ARBA00023027"/>
    </source>
</evidence>
<comment type="catalytic activity">
    <reaction evidence="16 17">
        <text>a ubiquinone + NADH + 5 H(+)(in) = a ubiquinol + NAD(+) + 4 H(+)(out)</text>
        <dbReference type="Rhea" id="RHEA:29091"/>
        <dbReference type="Rhea" id="RHEA-COMP:9565"/>
        <dbReference type="Rhea" id="RHEA-COMP:9566"/>
        <dbReference type="ChEBI" id="CHEBI:15378"/>
        <dbReference type="ChEBI" id="CHEBI:16389"/>
        <dbReference type="ChEBI" id="CHEBI:17976"/>
        <dbReference type="ChEBI" id="CHEBI:57540"/>
        <dbReference type="ChEBI" id="CHEBI:57945"/>
        <dbReference type="EC" id="7.1.1.2"/>
    </reaction>
</comment>
<comment type="similarity">
    <text evidence="3 17">Belongs to the complex I subunit 4 family.</text>
</comment>
<comment type="function">
    <text evidence="17">Core subunit of the mitochondrial membrane respiratory chain NADH dehydrogenase (Complex I) which catalyzes electron transfer from NADH through the respiratory chain, using ubiquinone as an electron acceptor. Essential for the catalytic activity and assembly of complex I.</text>
</comment>
<feature type="transmembrane region" description="Helical" evidence="17">
    <location>
        <begin position="236"/>
        <end position="258"/>
    </location>
</feature>
<keyword evidence="6 17" id="KW-0813">Transport</keyword>
<feature type="transmembrane region" description="Helical" evidence="17">
    <location>
        <begin position="414"/>
        <end position="431"/>
    </location>
</feature>
<dbReference type="PANTHER" id="PTHR43507">
    <property type="entry name" value="NADH-UBIQUINONE OXIDOREDUCTASE CHAIN 4"/>
    <property type="match status" value="1"/>
</dbReference>
<feature type="transmembrane region" description="Helical" evidence="17">
    <location>
        <begin position="104"/>
        <end position="124"/>
    </location>
</feature>
<dbReference type="Pfam" id="PF00361">
    <property type="entry name" value="Proton_antipo_M"/>
    <property type="match status" value="1"/>
</dbReference>
<geneLocation type="mitochondrion" evidence="20"/>
<evidence type="ECO:0000256" key="6">
    <source>
        <dbReference type="ARBA" id="ARBA00022448"/>
    </source>
</evidence>
<dbReference type="InterPro" id="IPR001750">
    <property type="entry name" value="ND/Mrp_TM"/>
</dbReference>
<feature type="transmembrane region" description="Helical" evidence="17">
    <location>
        <begin position="365"/>
        <end position="393"/>
    </location>
</feature>